<dbReference type="PANTHER" id="PTHR32332">
    <property type="entry name" value="2-NITROPROPANE DIOXYGENASE"/>
    <property type="match status" value="1"/>
</dbReference>
<sequence length="335" mass="35387">MAFRTRLTDLFDIRHPIIQGGMQNVGFAQLAAAVSNAGGLGLIAALTFPTADALSDEIARCKALTSAPFGVNISVFPTTRPPDYAAIVNVIAQSGISVVETAGTPAVREVWDMLFAKGIRVIHKCTSVRHALSSERYGVHAISIDGFECAGHPGEDDVPGLVLIPSAVDQLSIPVIASGGIADGRGLVAALSLGADGVNMGTRFCATREAPIHDRVKQAYLDGDERDTTLLFRPFRNSARVGRNSVALEALHRIEQPGATFADVAELVSGQRGKELLLSGDLDSGVYWASMAQGLIHDLPSCDELITRILAEAEEIVAQRLNGMMKVTGGSSFLA</sequence>
<organism evidence="4 5">
    <name type="scientific">Sphingobium yanoikuyae</name>
    <name type="common">Sphingomonas yanoikuyae</name>
    <dbReference type="NCBI Taxonomy" id="13690"/>
    <lineage>
        <taxon>Bacteria</taxon>
        <taxon>Pseudomonadati</taxon>
        <taxon>Pseudomonadota</taxon>
        <taxon>Alphaproteobacteria</taxon>
        <taxon>Sphingomonadales</taxon>
        <taxon>Sphingomonadaceae</taxon>
        <taxon>Sphingobium</taxon>
    </lineage>
</organism>
<proteinExistence type="predicted"/>
<dbReference type="Gene3D" id="3.20.20.70">
    <property type="entry name" value="Aldolase class I"/>
    <property type="match status" value="1"/>
</dbReference>
<protein>
    <submittedName>
        <fullName evidence="4">2-nitropropane dioxygenase</fullName>
    </submittedName>
</protein>
<keyword evidence="4" id="KW-0223">Dioxygenase</keyword>
<reference evidence="4 5" key="1">
    <citation type="submission" date="2014-03" db="EMBL/GenBank/DDBJ databases">
        <title>Genome sequence of Sphingobium yanoikuyae B1.</title>
        <authorList>
            <person name="Gan H.M."/>
            <person name="Gan H.Y."/>
            <person name="Savka M.A."/>
        </authorList>
    </citation>
    <scope>NUCLEOTIDE SEQUENCE [LARGE SCALE GENOMIC DNA]</scope>
    <source>
        <strain evidence="4 5">B1</strain>
    </source>
</reference>
<evidence type="ECO:0000313" key="4">
    <source>
        <dbReference type="EMBL" id="KEZ21041.1"/>
    </source>
</evidence>
<dbReference type="AlphaFoldDB" id="A0A084ESU9"/>
<evidence type="ECO:0000256" key="1">
    <source>
        <dbReference type="ARBA" id="ARBA00022630"/>
    </source>
</evidence>
<evidence type="ECO:0000313" key="5">
    <source>
        <dbReference type="Proteomes" id="UP000028534"/>
    </source>
</evidence>
<dbReference type="GO" id="GO:0018580">
    <property type="term" value="F:nitronate monooxygenase activity"/>
    <property type="evidence" value="ECO:0007669"/>
    <property type="project" value="InterPro"/>
</dbReference>
<dbReference type="InterPro" id="IPR004136">
    <property type="entry name" value="NMO"/>
</dbReference>
<name>A0A084ESU9_SPHYA</name>
<dbReference type="PATRIC" id="fig|13690.10.peg.508"/>
<keyword evidence="1" id="KW-0285">Flavoprotein</keyword>
<evidence type="ECO:0000256" key="2">
    <source>
        <dbReference type="ARBA" id="ARBA00022643"/>
    </source>
</evidence>
<dbReference type="EMBL" id="JGVR01000002">
    <property type="protein sequence ID" value="KEZ21041.1"/>
    <property type="molecule type" value="Genomic_DNA"/>
</dbReference>
<dbReference type="SUPFAM" id="SSF51412">
    <property type="entry name" value="Inosine monophosphate dehydrogenase (IMPDH)"/>
    <property type="match status" value="1"/>
</dbReference>
<comment type="caution">
    <text evidence="4">The sequence shown here is derived from an EMBL/GenBank/DDBJ whole genome shotgun (WGS) entry which is preliminary data.</text>
</comment>
<dbReference type="Proteomes" id="UP000028534">
    <property type="component" value="Unassembled WGS sequence"/>
</dbReference>
<dbReference type="eggNOG" id="COG2070">
    <property type="taxonomic scope" value="Bacteria"/>
</dbReference>
<evidence type="ECO:0000256" key="3">
    <source>
        <dbReference type="ARBA" id="ARBA00023002"/>
    </source>
</evidence>
<dbReference type="GO" id="GO:0051213">
    <property type="term" value="F:dioxygenase activity"/>
    <property type="evidence" value="ECO:0007669"/>
    <property type="project" value="UniProtKB-KW"/>
</dbReference>
<dbReference type="PANTHER" id="PTHR32332:SF20">
    <property type="entry name" value="2-NITROPROPANE DIOXYGENASE-LIKE PROTEIN"/>
    <property type="match status" value="1"/>
</dbReference>
<dbReference type="CDD" id="cd04730">
    <property type="entry name" value="NPD_like"/>
    <property type="match status" value="1"/>
</dbReference>
<dbReference type="Pfam" id="PF03060">
    <property type="entry name" value="NMO"/>
    <property type="match status" value="1"/>
</dbReference>
<dbReference type="InterPro" id="IPR013785">
    <property type="entry name" value="Aldolase_TIM"/>
</dbReference>
<gene>
    <name evidence="4" type="ORF">CP98_00490</name>
</gene>
<keyword evidence="2" id="KW-0288">FMN</keyword>
<keyword evidence="3" id="KW-0560">Oxidoreductase</keyword>
<dbReference type="RefSeq" id="WP_037516559.1">
    <property type="nucleotide sequence ID" value="NZ_JGVR01000002.1"/>
</dbReference>
<accession>A0A084ESU9</accession>